<dbReference type="AlphaFoldDB" id="A0A415I283"/>
<feature type="domain" description="Putative amidase" evidence="2">
    <location>
        <begin position="221"/>
        <end position="370"/>
    </location>
</feature>
<evidence type="ECO:0000256" key="1">
    <source>
        <dbReference type="SAM" id="SignalP"/>
    </source>
</evidence>
<protein>
    <submittedName>
        <fullName evidence="3">Amidase domain-containing protein</fullName>
    </submittedName>
</protein>
<dbReference type="Proteomes" id="UP001197684">
    <property type="component" value="Unassembled WGS sequence"/>
</dbReference>
<dbReference type="Pfam" id="PF12671">
    <property type="entry name" value="Amidase_6"/>
    <property type="match status" value="1"/>
</dbReference>
<sequence length="374" mass="42464">MKKNKKYFTLTMSCIMICTSVLAAFPLQAYATSGTISETELDSSAGIYLEDKASVMLSNSTNKGNLKSGFKTRSSNTEIALMKAYRDRLAQKGETYKDYDTDLEILSQYIGDDGNLYVTAKETTMLTIAENNVETGYSANHTFVYEQNGNEWELIEDRQLEPTGLLPLYQANQFVYNGSDGSSEADVPIINENESDVPEIEASIIKPDVMEGDKVSTRSGYNYQAMATYLEKYWSYYNPAYRSFAGKGGDCTNFVSQALREGGWADKSGWYKSSDNWWYNETNQTWSWVNVDYLGTFARSSGRCTMLDNVWKLRVGDFLQVKAANATSKTHSMMVSYYSNNTPYFTYHSSNRYRRSMNQVLEDWSGGTYYAYRT</sequence>
<comment type="caution">
    <text evidence="4">The sequence shown here is derived from an EMBL/GenBank/DDBJ whole genome shotgun (WGS) entry which is preliminary data.</text>
</comment>
<dbReference type="Proteomes" id="UP000286181">
    <property type="component" value="Unassembled WGS sequence"/>
</dbReference>
<proteinExistence type="predicted"/>
<reference evidence="4 5" key="1">
    <citation type="submission" date="2018-08" db="EMBL/GenBank/DDBJ databases">
        <title>A genome reference for cultivated species of the human gut microbiota.</title>
        <authorList>
            <person name="Zou Y."/>
            <person name="Xue W."/>
            <person name="Luo G."/>
        </authorList>
    </citation>
    <scope>NUCLEOTIDE SEQUENCE [LARGE SCALE GENOMIC DNA]</scope>
    <source>
        <strain evidence="4 5">AF39-14AC</strain>
    </source>
</reference>
<dbReference type="PANTHER" id="PTHR40032">
    <property type="entry name" value="EXPORTED PROTEIN-RELATED"/>
    <property type="match status" value="1"/>
</dbReference>
<evidence type="ECO:0000313" key="3">
    <source>
        <dbReference type="EMBL" id="MCB6939420.1"/>
    </source>
</evidence>
<evidence type="ECO:0000313" key="5">
    <source>
        <dbReference type="Proteomes" id="UP000286181"/>
    </source>
</evidence>
<dbReference type="EMBL" id="QROF01000024">
    <property type="protein sequence ID" value="RHL01742.1"/>
    <property type="molecule type" value="Genomic_DNA"/>
</dbReference>
<gene>
    <name evidence="4" type="ORF">DW038_15205</name>
    <name evidence="3" type="ORF">LIZ56_13525</name>
</gene>
<reference evidence="3" key="2">
    <citation type="submission" date="2021-10" db="EMBL/GenBank/DDBJ databases">
        <title>Collection of gut derived symbiotic bacterial strains cultured from healthy donors.</title>
        <authorList>
            <person name="Lin H."/>
            <person name="Littmann E."/>
            <person name="Kohout C."/>
            <person name="Pamer E.G."/>
        </authorList>
    </citation>
    <scope>NUCLEOTIDE SEQUENCE</scope>
    <source>
        <strain evidence="3">DFI.9.42</strain>
    </source>
</reference>
<keyword evidence="1" id="KW-0732">Signal</keyword>
<dbReference type="RefSeq" id="WP_118372505.1">
    <property type="nucleotide sequence ID" value="NZ_JAJCJK010000027.1"/>
</dbReference>
<dbReference type="EMBL" id="JAJCJK010000027">
    <property type="protein sequence ID" value="MCB6939420.1"/>
    <property type="molecule type" value="Genomic_DNA"/>
</dbReference>
<name>A0A415I283_9FIRM</name>
<feature type="signal peptide" evidence="1">
    <location>
        <begin position="1"/>
        <end position="23"/>
    </location>
</feature>
<evidence type="ECO:0000313" key="4">
    <source>
        <dbReference type="EMBL" id="RHL01742.1"/>
    </source>
</evidence>
<accession>A0A415I283</accession>
<dbReference type="InterPro" id="IPR024301">
    <property type="entry name" value="Amidase_6"/>
</dbReference>
<feature type="chain" id="PRO_5042714522" evidence="1">
    <location>
        <begin position="24"/>
        <end position="374"/>
    </location>
</feature>
<evidence type="ECO:0000259" key="2">
    <source>
        <dbReference type="Pfam" id="PF12671"/>
    </source>
</evidence>
<dbReference type="PANTHER" id="PTHR40032:SF1">
    <property type="entry name" value="EXPORTED PROTEIN"/>
    <property type="match status" value="1"/>
</dbReference>
<organism evidence="4 5">
    <name type="scientific">Agathobacter rectalis</name>
    <dbReference type="NCBI Taxonomy" id="39491"/>
    <lineage>
        <taxon>Bacteria</taxon>
        <taxon>Bacillati</taxon>
        <taxon>Bacillota</taxon>
        <taxon>Clostridia</taxon>
        <taxon>Lachnospirales</taxon>
        <taxon>Lachnospiraceae</taxon>
        <taxon>Agathobacter</taxon>
    </lineage>
</organism>